<accession>A0A6J5T6J3</accession>
<gene>
    <name evidence="1" type="ORF">UFOVP1655_115</name>
</gene>
<organism evidence="1">
    <name type="scientific">uncultured Caudovirales phage</name>
    <dbReference type="NCBI Taxonomy" id="2100421"/>
    <lineage>
        <taxon>Viruses</taxon>
        <taxon>Duplodnaviria</taxon>
        <taxon>Heunggongvirae</taxon>
        <taxon>Uroviricota</taxon>
        <taxon>Caudoviricetes</taxon>
        <taxon>Peduoviridae</taxon>
        <taxon>Maltschvirus</taxon>
        <taxon>Maltschvirus maltsch</taxon>
    </lineage>
</organism>
<protein>
    <submittedName>
        <fullName evidence="1">Uncharacterized protein</fullName>
    </submittedName>
</protein>
<proteinExistence type="predicted"/>
<dbReference type="EMBL" id="LR797523">
    <property type="protein sequence ID" value="CAB4222494.1"/>
    <property type="molecule type" value="Genomic_DNA"/>
</dbReference>
<evidence type="ECO:0000313" key="1">
    <source>
        <dbReference type="EMBL" id="CAB4222494.1"/>
    </source>
</evidence>
<name>A0A6J5T6J3_9CAUD</name>
<reference evidence="1" key="1">
    <citation type="submission" date="2020-05" db="EMBL/GenBank/DDBJ databases">
        <authorList>
            <person name="Chiriac C."/>
            <person name="Salcher M."/>
            <person name="Ghai R."/>
            <person name="Kavagutti S V."/>
        </authorList>
    </citation>
    <scope>NUCLEOTIDE SEQUENCE</scope>
</reference>
<sequence>MTTEKTYKLSTWGYGSETVIGTVSKETYEYFQENEIDIDDYANDWDDVIVVPEELKPFSSGEWYNCDDIFHENGVEMSAYSSITISDEDDNEIWTHNLDTYDLNEHGIVTTELSETYIKDLEKDKVVFFGAVIDKGEFNTGEFTITEEFDPTKLALFFDDVEGSCLLSSFSYDGVDIDTDYGSTSGKSSDFRFEVVNGL</sequence>